<dbReference type="EMBL" id="JBHTLR010000010">
    <property type="protein sequence ID" value="MFD1217171.1"/>
    <property type="molecule type" value="Genomic_DNA"/>
</dbReference>
<protein>
    <submittedName>
        <fullName evidence="2">FecR family protein</fullName>
    </submittedName>
</protein>
<evidence type="ECO:0000313" key="3">
    <source>
        <dbReference type="Proteomes" id="UP001597264"/>
    </source>
</evidence>
<dbReference type="PIRSF" id="PIRSF018266">
    <property type="entry name" value="FecR"/>
    <property type="match status" value="1"/>
</dbReference>
<dbReference type="PANTHER" id="PTHR30273">
    <property type="entry name" value="PERIPLASMIC SIGNAL SENSOR AND SIGMA FACTOR ACTIVATOR FECR-RELATED"/>
    <property type="match status" value="1"/>
</dbReference>
<dbReference type="Gene3D" id="3.55.50.30">
    <property type="match status" value="1"/>
</dbReference>
<evidence type="ECO:0000313" key="2">
    <source>
        <dbReference type="EMBL" id="MFD1217171.1"/>
    </source>
</evidence>
<evidence type="ECO:0000259" key="1">
    <source>
        <dbReference type="Pfam" id="PF04773"/>
    </source>
</evidence>
<keyword evidence="3" id="KW-1185">Reference proteome</keyword>
<name>A0ABW3UBB4_9GAMM</name>
<feature type="domain" description="FecR protein" evidence="1">
    <location>
        <begin position="127"/>
        <end position="218"/>
    </location>
</feature>
<dbReference type="InterPro" id="IPR006860">
    <property type="entry name" value="FecR"/>
</dbReference>
<accession>A0ABW3UBB4</accession>
<dbReference type="Proteomes" id="UP001597264">
    <property type="component" value="Unassembled WGS sequence"/>
</dbReference>
<dbReference type="PANTHER" id="PTHR30273:SF2">
    <property type="entry name" value="PROTEIN FECR"/>
    <property type="match status" value="1"/>
</dbReference>
<dbReference type="RefSeq" id="WP_230435740.1">
    <property type="nucleotide sequence ID" value="NZ_CP087715.1"/>
</dbReference>
<sequence>MSTAIPPLPPETLYQEAADWLEEMSCGPLDDAGKQQLQRWLRDNAQGAAILERMLSTWEDPALMQALTDAQRASDTAVTVLPTRRNLTRSVAFAAAASLLLAVGGVTLHFQSASQQTTSTAEAAAAYQTSATRDRTFNLRDGSSLTLAARSALDVDFRKDSREISLTRGGAYFAVAKDPTRPFTVRTDSTRVTAVGTAFSVDRLRDGLEVRVYEGRVKVSRRDGRPPEYLNAGEQLRQQDDGRWAIDHFPLDMPSHWQSGWMTIDSEPLGYLIDHLSRYSDTPISAHGNLRNQPVAGRFNLRDPEATLALLRELYTLETRKENDRIILSAR</sequence>
<reference evidence="3" key="1">
    <citation type="journal article" date="2019" name="Int. J. Syst. Evol. Microbiol.">
        <title>The Global Catalogue of Microorganisms (GCM) 10K type strain sequencing project: providing services to taxonomists for standard genome sequencing and annotation.</title>
        <authorList>
            <consortium name="The Broad Institute Genomics Platform"/>
            <consortium name="The Broad Institute Genome Sequencing Center for Infectious Disease"/>
            <person name="Wu L."/>
            <person name="Ma J."/>
        </authorList>
    </citation>
    <scope>NUCLEOTIDE SEQUENCE [LARGE SCALE GENOMIC DNA]</scope>
    <source>
        <strain evidence="3">CCUG 54356</strain>
    </source>
</reference>
<organism evidence="2 3">
    <name type="scientific">Microbulbifer celer</name>
    <dbReference type="NCBI Taxonomy" id="435905"/>
    <lineage>
        <taxon>Bacteria</taxon>
        <taxon>Pseudomonadati</taxon>
        <taxon>Pseudomonadota</taxon>
        <taxon>Gammaproteobacteria</taxon>
        <taxon>Cellvibrionales</taxon>
        <taxon>Microbulbiferaceae</taxon>
        <taxon>Microbulbifer</taxon>
    </lineage>
</organism>
<dbReference type="InterPro" id="IPR012373">
    <property type="entry name" value="Ferrdict_sens_TM"/>
</dbReference>
<gene>
    <name evidence="2" type="ORF">ACFQ2X_11220</name>
</gene>
<dbReference type="Pfam" id="PF04773">
    <property type="entry name" value="FecR"/>
    <property type="match status" value="1"/>
</dbReference>
<proteinExistence type="predicted"/>
<comment type="caution">
    <text evidence="2">The sequence shown here is derived from an EMBL/GenBank/DDBJ whole genome shotgun (WGS) entry which is preliminary data.</text>
</comment>
<dbReference type="Gene3D" id="2.60.120.1440">
    <property type="match status" value="1"/>
</dbReference>